<keyword evidence="11" id="KW-1185">Reference proteome</keyword>
<dbReference type="GO" id="GO:0008020">
    <property type="term" value="F:G protein-coupled photoreceptor activity"/>
    <property type="evidence" value="ECO:0000318"/>
    <property type="project" value="GO_Central"/>
</dbReference>
<dbReference type="FunFam" id="1.20.1070.10:FF:001194">
    <property type="entry name" value="Predicted protein"/>
    <property type="match status" value="1"/>
</dbReference>
<dbReference type="Pfam" id="PF00001">
    <property type="entry name" value="7tm_1"/>
    <property type="match status" value="1"/>
</dbReference>
<evidence type="ECO:0000313" key="10">
    <source>
        <dbReference type="EMBL" id="EDO39673.1"/>
    </source>
</evidence>
<accession>A7S9B3</accession>
<reference evidence="10 11" key="1">
    <citation type="journal article" date="2007" name="Science">
        <title>Sea anemone genome reveals ancestral eumetazoan gene repertoire and genomic organization.</title>
        <authorList>
            <person name="Putnam N.H."/>
            <person name="Srivastava M."/>
            <person name="Hellsten U."/>
            <person name="Dirks B."/>
            <person name="Chapman J."/>
            <person name="Salamov A."/>
            <person name="Terry A."/>
            <person name="Shapiro H."/>
            <person name="Lindquist E."/>
            <person name="Kapitonov V.V."/>
            <person name="Jurka J."/>
            <person name="Genikhovich G."/>
            <person name="Grigoriev I.V."/>
            <person name="Lucas S.M."/>
            <person name="Steele R.E."/>
            <person name="Finnerty J.R."/>
            <person name="Technau U."/>
            <person name="Martindale M.Q."/>
            <person name="Rokhsar D.S."/>
        </authorList>
    </citation>
    <scope>NUCLEOTIDE SEQUENCE [LARGE SCALE GENOMIC DNA]</scope>
    <source>
        <strain evidence="11">CH2 X CH6</strain>
    </source>
</reference>
<dbReference type="Gene3D" id="1.20.1070.10">
    <property type="entry name" value="Rhodopsin 7-helix transmembrane proteins"/>
    <property type="match status" value="1"/>
</dbReference>
<feature type="transmembrane region" description="Helical" evidence="8">
    <location>
        <begin position="222"/>
        <end position="239"/>
    </location>
</feature>
<feature type="transmembrane region" description="Helical" evidence="8">
    <location>
        <begin position="138"/>
        <end position="159"/>
    </location>
</feature>
<evidence type="ECO:0000259" key="9">
    <source>
        <dbReference type="PROSITE" id="PS50262"/>
    </source>
</evidence>
<feature type="transmembrane region" description="Helical" evidence="8">
    <location>
        <begin position="315"/>
        <end position="339"/>
    </location>
</feature>
<dbReference type="PANTHER" id="PTHR24240">
    <property type="entry name" value="OPSIN"/>
    <property type="match status" value="1"/>
</dbReference>
<dbReference type="KEGG" id="nve:5511312"/>
<protein>
    <recommendedName>
        <fullName evidence="9">G-protein coupled receptors family 1 profile domain-containing protein</fullName>
    </recommendedName>
</protein>
<keyword evidence="5 8" id="KW-0472">Membrane</keyword>
<dbReference type="InterPro" id="IPR000276">
    <property type="entry name" value="GPCR_Rhodpsn"/>
</dbReference>
<feature type="transmembrane region" description="Helical" evidence="8">
    <location>
        <begin position="185"/>
        <end position="210"/>
    </location>
</feature>
<dbReference type="GO" id="GO:0071482">
    <property type="term" value="P:cellular response to light stimulus"/>
    <property type="evidence" value="ECO:0000318"/>
    <property type="project" value="GO_Central"/>
</dbReference>
<dbReference type="HOGENOM" id="CLU_520037_0_0_1"/>
<dbReference type="FunFam" id="1.20.1070.10:FF:001189">
    <property type="entry name" value="Predicted protein"/>
    <property type="match status" value="1"/>
</dbReference>
<dbReference type="eggNOG" id="KOG3656">
    <property type="taxonomic scope" value="Eukaryota"/>
</dbReference>
<dbReference type="InterPro" id="IPR017452">
    <property type="entry name" value="GPCR_Rhodpsn_7TM"/>
</dbReference>
<comment type="subcellular location">
    <subcellularLocation>
        <location evidence="1">Membrane</location>
        <topology evidence="1">Multi-pass membrane protein</topology>
    </subcellularLocation>
</comment>
<dbReference type="PROSITE" id="PS50262">
    <property type="entry name" value="G_PROTEIN_RECEP_F1_2"/>
    <property type="match status" value="1"/>
</dbReference>
<dbReference type="GO" id="GO:0007602">
    <property type="term" value="P:phototransduction"/>
    <property type="evidence" value="ECO:0000318"/>
    <property type="project" value="GO_Central"/>
</dbReference>
<dbReference type="Proteomes" id="UP000001593">
    <property type="component" value="Unassembled WGS sequence"/>
</dbReference>
<evidence type="ECO:0000256" key="6">
    <source>
        <dbReference type="ARBA" id="ARBA00023170"/>
    </source>
</evidence>
<dbReference type="PhylomeDB" id="A7S9B3"/>
<feature type="transmembrane region" description="Helical" evidence="8">
    <location>
        <begin position="98"/>
        <end position="117"/>
    </location>
</feature>
<organism evidence="10 11">
    <name type="scientific">Nematostella vectensis</name>
    <name type="common">Starlet sea anemone</name>
    <dbReference type="NCBI Taxonomy" id="45351"/>
    <lineage>
        <taxon>Eukaryota</taxon>
        <taxon>Metazoa</taxon>
        <taxon>Cnidaria</taxon>
        <taxon>Anthozoa</taxon>
        <taxon>Hexacorallia</taxon>
        <taxon>Actiniaria</taxon>
        <taxon>Edwardsiidae</taxon>
        <taxon>Nematostella</taxon>
    </lineage>
</organism>
<evidence type="ECO:0000256" key="5">
    <source>
        <dbReference type="ARBA" id="ARBA00023136"/>
    </source>
</evidence>
<keyword evidence="3 8" id="KW-1133">Transmembrane helix</keyword>
<keyword evidence="4" id="KW-0297">G-protein coupled receptor</keyword>
<evidence type="ECO:0000256" key="2">
    <source>
        <dbReference type="ARBA" id="ARBA00022692"/>
    </source>
</evidence>
<feature type="transmembrane region" description="Helical" evidence="8">
    <location>
        <begin position="23"/>
        <end position="48"/>
    </location>
</feature>
<evidence type="ECO:0000313" key="11">
    <source>
        <dbReference type="Proteomes" id="UP000001593"/>
    </source>
</evidence>
<dbReference type="EMBL" id="DS469603">
    <property type="protein sequence ID" value="EDO39673.1"/>
    <property type="molecule type" value="Genomic_DNA"/>
</dbReference>
<evidence type="ECO:0000256" key="1">
    <source>
        <dbReference type="ARBA" id="ARBA00004141"/>
    </source>
</evidence>
<dbReference type="CDD" id="cd14969">
    <property type="entry name" value="7tmA_Opsins_type2_animals"/>
    <property type="match status" value="1"/>
</dbReference>
<evidence type="ECO:0000256" key="7">
    <source>
        <dbReference type="ARBA" id="ARBA00023224"/>
    </source>
</evidence>
<evidence type="ECO:0000256" key="8">
    <source>
        <dbReference type="SAM" id="Phobius"/>
    </source>
</evidence>
<name>A7S9B3_NEMVE</name>
<feature type="domain" description="G-protein coupled receptors family 1 profile" evidence="9">
    <location>
        <begin position="39"/>
        <end position="368"/>
    </location>
</feature>
<dbReference type="InterPro" id="IPR050125">
    <property type="entry name" value="GPCR_opsins"/>
</dbReference>
<dbReference type="AlphaFoldDB" id="A7S9B3"/>
<feature type="transmembrane region" description="Helical" evidence="8">
    <location>
        <begin position="271"/>
        <end position="289"/>
    </location>
</feature>
<feature type="transmembrane region" description="Helical" evidence="8">
    <location>
        <begin position="245"/>
        <end position="264"/>
    </location>
</feature>
<dbReference type="InParanoid" id="A7S9B3"/>
<gene>
    <name evidence="10" type="ORF">NEMVEDRAFT_v1g208768</name>
</gene>
<dbReference type="STRING" id="45351.A7S9B3"/>
<dbReference type="GO" id="GO:0005886">
    <property type="term" value="C:plasma membrane"/>
    <property type="evidence" value="ECO:0000318"/>
    <property type="project" value="GO_Central"/>
</dbReference>
<evidence type="ECO:0000256" key="3">
    <source>
        <dbReference type="ARBA" id="ARBA00022989"/>
    </source>
</evidence>
<proteinExistence type="predicted"/>
<dbReference type="GO" id="GO:0007186">
    <property type="term" value="P:G protein-coupled receptor signaling pathway"/>
    <property type="evidence" value="ECO:0000318"/>
    <property type="project" value="GO_Central"/>
</dbReference>
<dbReference type="SUPFAM" id="SSF81321">
    <property type="entry name" value="Family A G protein-coupled receptor-like"/>
    <property type="match status" value="1"/>
</dbReference>
<dbReference type="OMA" id="TIVVFRR"/>
<keyword evidence="7" id="KW-0807">Transducer</keyword>
<evidence type="ECO:0000256" key="4">
    <source>
        <dbReference type="ARBA" id="ARBA00023040"/>
    </source>
</evidence>
<feature type="transmembrane region" description="Helical" evidence="8">
    <location>
        <begin position="60"/>
        <end position="86"/>
    </location>
</feature>
<keyword evidence="2 8" id="KW-0812">Transmembrane</keyword>
<dbReference type="PRINTS" id="PR00237">
    <property type="entry name" value="GPCRRHODOPSN"/>
</dbReference>
<keyword evidence="6" id="KW-0675">Receptor</keyword>
<sequence>MPGVSSSWNEANSTTPWGSEGPVAYGVVMSLILTTGLAGNILTIIVLMRREHRSKVITPFMINVAVLDLIIIALGYPVAIIANFTGIRMKEGDSRCQWTAFINGATGIAAIITLTAMSIVMRNTITHPIVKKRLSCKYLFGSLCAIWTYGILTMLPPLVGWSKFVPGAAKVSCGPDWETQNASTLSYNIVLLIVGFVIPVGIISACYLNIFRSLRPQPVPPAFICIVFSTLVIMFPRFLRSQPVPPAFICIVFSTLVIMFPRFLRSQPVPPAFICIVFSTLVIILPRFLRSQPVPPAFISITSQRRRAHLRIARMILVSIISFVISWSPYCVVSVIAMVQRAPALSQGFAEIPELMAKASVVYNPLVFTVMNRGFRRSLCRIVRCLGCSVGHGISRRDGLYIWLGMKDLTDRSSVISNVAVKKR</sequence>